<proteinExistence type="predicted"/>
<reference evidence="1 2" key="1">
    <citation type="submission" date="2018-07" db="EMBL/GenBank/DDBJ databases">
        <title>Genome analysis of Larkinella rosea.</title>
        <authorList>
            <person name="Zhou Z."/>
            <person name="Wang G."/>
        </authorList>
    </citation>
    <scope>NUCLEOTIDE SEQUENCE [LARGE SCALE GENOMIC DNA]</scope>
    <source>
        <strain evidence="2">zzj9</strain>
    </source>
</reference>
<keyword evidence="2" id="KW-1185">Reference proteome</keyword>
<organism evidence="1 2">
    <name type="scientific">Larkinella punicea</name>
    <dbReference type="NCBI Taxonomy" id="2315727"/>
    <lineage>
        <taxon>Bacteria</taxon>
        <taxon>Pseudomonadati</taxon>
        <taxon>Bacteroidota</taxon>
        <taxon>Cytophagia</taxon>
        <taxon>Cytophagales</taxon>
        <taxon>Spirosomataceae</taxon>
        <taxon>Larkinella</taxon>
    </lineage>
</organism>
<dbReference type="EMBL" id="QOWE01000002">
    <property type="protein sequence ID" value="RCR71262.1"/>
    <property type="molecule type" value="Genomic_DNA"/>
</dbReference>
<accession>A0A368JUX3</accession>
<sequence length="430" mass="48779">MSTLKILFSRYTADSGSARIAFDLIDERLKKVKVDPNYIVLGETTNIAVEPGSYLVRVQLPNGETITNQIEVELDQTKEVILVPESNSPRESLSWAYYLKRTSRINKGYDPLHPLKRTIIEKNSRSQLQPIMNLFLLNEDRLLNDDILYHTFELANSPFTLTYSPNLLFFNLYDISLSFESIQDPDQLHLLGQIIIRGLQNVKAQIVLNVFANGIPNKSILLPPFEEVKILILLDGADEAIRNETEKDPFHVMVAGNKPTAESLLSYLMNGDFQSIGKLRNEVLELAQRSLFGKREDPLGAVIGGYVLLQTMDVLGFSNWTENLYNWFPNIPDGAVIHGWTLLKQETPNLIQASELFIEAVNRGIPYYTIGLRRLYDGLNLLAAHSSLNKEPIVKEKIQKALNKLRSVVSKADWNQPVTTLIGYHETHYL</sequence>
<dbReference type="AlphaFoldDB" id="A0A368JUX3"/>
<dbReference type="OrthoDB" id="979785at2"/>
<protein>
    <submittedName>
        <fullName evidence="1">Uncharacterized protein</fullName>
    </submittedName>
</protein>
<name>A0A368JUX3_9BACT</name>
<dbReference type="Proteomes" id="UP000253383">
    <property type="component" value="Unassembled WGS sequence"/>
</dbReference>
<evidence type="ECO:0000313" key="1">
    <source>
        <dbReference type="EMBL" id="RCR71262.1"/>
    </source>
</evidence>
<gene>
    <name evidence="1" type="ORF">DUE52_03160</name>
</gene>
<dbReference type="RefSeq" id="WP_114404496.1">
    <property type="nucleotide sequence ID" value="NZ_QOWE01000002.1"/>
</dbReference>
<evidence type="ECO:0000313" key="2">
    <source>
        <dbReference type="Proteomes" id="UP000253383"/>
    </source>
</evidence>
<comment type="caution">
    <text evidence="1">The sequence shown here is derived from an EMBL/GenBank/DDBJ whole genome shotgun (WGS) entry which is preliminary data.</text>
</comment>